<comment type="caution">
    <text evidence="1">The sequence shown here is derived from an EMBL/GenBank/DDBJ whole genome shotgun (WGS) entry which is preliminary data.</text>
</comment>
<proteinExistence type="predicted"/>
<dbReference type="Proteomes" id="UP000318199">
    <property type="component" value="Unassembled WGS sequence"/>
</dbReference>
<dbReference type="RefSeq" id="WP_145893032.1">
    <property type="nucleotide sequence ID" value="NZ_VOBQ01000008.1"/>
</dbReference>
<organism evidence="1 2">
    <name type="scientific">Caenimonas sedimenti</name>
    <dbReference type="NCBI Taxonomy" id="2596921"/>
    <lineage>
        <taxon>Bacteria</taxon>
        <taxon>Pseudomonadati</taxon>
        <taxon>Pseudomonadota</taxon>
        <taxon>Betaproteobacteria</taxon>
        <taxon>Burkholderiales</taxon>
        <taxon>Comamonadaceae</taxon>
        <taxon>Caenimonas</taxon>
    </lineage>
</organism>
<dbReference type="AlphaFoldDB" id="A0A562ZSR9"/>
<accession>A0A562ZSR9</accession>
<sequence>MRKLFSTYRSLSLHGRVLLAVYALAVLVLAFVVPRGAHAQSGNVYAQPQAQFAAPTAAGVVLQVAIREVEPSYRDRAAGAALGSTLGLAAGAASNSRHRYAVAAAVTIVGGVLGERTAHVVARNQAQEIIVQLAPVGYQQPRIVTIVQPAPFDMVFPGEMVYVTTTGAATRVIRQVQHLPAPGTL</sequence>
<dbReference type="EMBL" id="VOBQ01000008">
    <property type="protein sequence ID" value="TWO71421.1"/>
    <property type="molecule type" value="Genomic_DNA"/>
</dbReference>
<name>A0A562ZSR9_9BURK</name>
<protein>
    <recommendedName>
        <fullName evidence="3">Glycine zipper 2TM domain-containing protein</fullName>
    </recommendedName>
</protein>
<dbReference type="OrthoDB" id="8913460at2"/>
<evidence type="ECO:0008006" key="3">
    <source>
        <dbReference type="Google" id="ProtNLM"/>
    </source>
</evidence>
<gene>
    <name evidence="1" type="ORF">FN976_10915</name>
</gene>
<evidence type="ECO:0000313" key="2">
    <source>
        <dbReference type="Proteomes" id="UP000318199"/>
    </source>
</evidence>
<evidence type="ECO:0000313" key="1">
    <source>
        <dbReference type="EMBL" id="TWO71421.1"/>
    </source>
</evidence>
<reference evidence="1 2" key="1">
    <citation type="submission" date="2019-07" db="EMBL/GenBank/DDBJ databases">
        <title>Caenimonas sedimenti sp. nov., isolated from activated sludge.</title>
        <authorList>
            <person name="Xu J."/>
        </authorList>
    </citation>
    <scope>NUCLEOTIDE SEQUENCE [LARGE SCALE GENOMIC DNA]</scope>
    <source>
        <strain evidence="1 2">HX-9-20</strain>
    </source>
</reference>
<keyword evidence="2" id="KW-1185">Reference proteome</keyword>